<reference evidence="1" key="2">
    <citation type="journal article" date="2022" name="New Phytol.">
        <title>Evolutionary transition to the ectomycorrhizal habit in the genomes of a hyperdiverse lineage of mushroom-forming fungi.</title>
        <authorList>
            <person name="Looney B."/>
            <person name="Miyauchi S."/>
            <person name="Morin E."/>
            <person name="Drula E."/>
            <person name="Courty P.E."/>
            <person name="Kohler A."/>
            <person name="Kuo A."/>
            <person name="LaButti K."/>
            <person name="Pangilinan J."/>
            <person name="Lipzen A."/>
            <person name="Riley R."/>
            <person name="Andreopoulos W."/>
            <person name="He G."/>
            <person name="Johnson J."/>
            <person name="Nolan M."/>
            <person name="Tritt A."/>
            <person name="Barry K.W."/>
            <person name="Grigoriev I.V."/>
            <person name="Nagy L.G."/>
            <person name="Hibbett D."/>
            <person name="Henrissat B."/>
            <person name="Matheny P.B."/>
            <person name="Labbe J."/>
            <person name="Martin F.M."/>
        </authorList>
    </citation>
    <scope>NUCLEOTIDE SEQUENCE</scope>
    <source>
        <strain evidence="1">HHB10654</strain>
    </source>
</reference>
<organism evidence="1 2">
    <name type="scientific">Artomyces pyxidatus</name>
    <dbReference type="NCBI Taxonomy" id="48021"/>
    <lineage>
        <taxon>Eukaryota</taxon>
        <taxon>Fungi</taxon>
        <taxon>Dikarya</taxon>
        <taxon>Basidiomycota</taxon>
        <taxon>Agaricomycotina</taxon>
        <taxon>Agaricomycetes</taxon>
        <taxon>Russulales</taxon>
        <taxon>Auriscalpiaceae</taxon>
        <taxon>Artomyces</taxon>
    </lineage>
</organism>
<comment type="caution">
    <text evidence="1">The sequence shown here is derived from an EMBL/GenBank/DDBJ whole genome shotgun (WGS) entry which is preliminary data.</text>
</comment>
<keyword evidence="2" id="KW-1185">Reference proteome</keyword>
<gene>
    <name evidence="1" type="ORF">BV25DRAFT_1838613</name>
</gene>
<proteinExistence type="predicted"/>
<accession>A0ACB8T225</accession>
<name>A0ACB8T225_9AGAM</name>
<evidence type="ECO:0000313" key="2">
    <source>
        <dbReference type="Proteomes" id="UP000814140"/>
    </source>
</evidence>
<sequence>MHSSFVVILLATAAASPAFAAPIHENEAHVRASVELDARKFDILSILKPLGTGLLGGAAIPILNKFLGGGDDASTARRGIDDLSVIYNYLQANPAAAAVLAQRDAEPLEARKSILGSLLGATEDSLSTVLKTSAAAGLASGAVAAAGGALEKLFGVGDQAASRRELSAFDEILAREVDERALNLSPIAKGIIGTITGLGAAALVDPAISGVEKLFGVGDSAASRRDLTPEQVLAGLILSSRSFNDLD</sequence>
<dbReference type="EMBL" id="MU277209">
    <property type="protein sequence ID" value="KAI0062101.1"/>
    <property type="molecule type" value="Genomic_DNA"/>
</dbReference>
<evidence type="ECO:0000313" key="1">
    <source>
        <dbReference type="EMBL" id="KAI0062101.1"/>
    </source>
</evidence>
<protein>
    <submittedName>
        <fullName evidence="1">Uncharacterized protein</fullName>
    </submittedName>
</protein>
<dbReference type="Proteomes" id="UP000814140">
    <property type="component" value="Unassembled WGS sequence"/>
</dbReference>
<reference evidence="1" key="1">
    <citation type="submission" date="2021-03" db="EMBL/GenBank/DDBJ databases">
        <authorList>
            <consortium name="DOE Joint Genome Institute"/>
            <person name="Ahrendt S."/>
            <person name="Looney B.P."/>
            <person name="Miyauchi S."/>
            <person name="Morin E."/>
            <person name="Drula E."/>
            <person name="Courty P.E."/>
            <person name="Chicoki N."/>
            <person name="Fauchery L."/>
            <person name="Kohler A."/>
            <person name="Kuo A."/>
            <person name="Labutti K."/>
            <person name="Pangilinan J."/>
            <person name="Lipzen A."/>
            <person name="Riley R."/>
            <person name="Andreopoulos W."/>
            <person name="He G."/>
            <person name="Johnson J."/>
            <person name="Barry K.W."/>
            <person name="Grigoriev I.V."/>
            <person name="Nagy L."/>
            <person name="Hibbett D."/>
            <person name="Henrissat B."/>
            <person name="Matheny P.B."/>
            <person name="Labbe J."/>
            <person name="Martin F."/>
        </authorList>
    </citation>
    <scope>NUCLEOTIDE SEQUENCE</scope>
    <source>
        <strain evidence="1">HHB10654</strain>
    </source>
</reference>